<gene>
    <name evidence="1" type="ORF">SFRICE_022431</name>
</gene>
<protein>
    <submittedName>
        <fullName evidence="1">SFRICE_022431</fullName>
    </submittedName>
</protein>
<organism evidence="1">
    <name type="scientific">Spodoptera frugiperda</name>
    <name type="common">Fall armyworm</name>
    <dbReference type="NCBI Taxonomy" id="7108"/>
    <lineage>
        <taxon>Eukaryota</taxon>
        <taxon>Metazoa</taxon>
        <taxon>Ecdysozoa</taxon>
        <taxon>Arthropoda</taxon>
        <taxon>Hexapoda</taxon>
        <taxon>Insecta</taxon>
        <taxon>Pterygota</taxon>
        <taxon>Neoptera</taxon>
        <taxon>Endopterygota</taxon>
        <taxon>Lepidoptera</taxon>
        <taxon>Glossata</taxon>
        <taxon>Ditrysia</taxon>
        <taxon>Noctuoidea</taxon>
        <taxon>Noctuidae</taxon>
        <taxon>Amphipyrinae</taxon>
        <taxon>Spodoptera</taxon>
    </lineage>
</organism>
<name>A0A2H1VI91_SPOFR</name>
<dbReference type="EMBL" id="ODYU01002688">
    <property type="protein sequence ID" value="SOQ40516.1"/>
    <property type="molecule type" value="Genomic_DNA"/>
</dbReference>
<accession>A0A2H1VI91</accession>
<proteinExistence type="predicted"/>
<dbReference type="AlphaFoldDB" id="A0A2H1VI91"/>
<sequence length="471" mass="52548">MVGRPQLCASRATFCLAQQNCGMSCRRRYFRTDATFFKTKHSLVERVFTSAETPLLGYMTPAERVEKYDAFLAFLLVSGQLAFVQSEVGSILARSNSLCYPQIDVSGLGVISAKLCVTVNMIGGSQTHPQQRSIAHLWRKSHLRIYDRVYLGYTTPTGRCGRAMLRHEWAGSTGVIPRPYRKPTLLEAQLTPFLIPDFPTTLKFLTPKRQGTCNASGVSVVGTTSQYTDDGSFYFSLFCLLGRIVRKCDCQTRGLGFGGLFRYFENFSVVARSLELYTESGIMPGFLLCRVCVYKHTSSHTYDTQTRNNNLWITQRTRTRYTLRGSRMFSHHANRAGVSLLPYTGYNSRLRATTEKFSKHRKKPSNTLPDPGIDSETPCPAVAFVTFTGKRADGSPDGKQSPPPMDILLGVRNLSVVGESGLGRLGRGLIGPPVTSLTQRKRRFTLVFCSAVVSLRSSRPIRAEAWLSKIF</sequence>
<reference evidence="1" key="1">
    <citation type="submission" date="2016-07" db="EMBL/GenBank/DDBJ databases">
        <authorList>
            <person name="Bretaudeau A."/>
        </authorList>
    </citation>
    <scope>NUCLEOTIDE SEQUENCE</scope>
    <source>
        <strain evidence="1">Rice</strain>
        <tissue evidence="1">Whole body</tissue>
    </source>
</reference>
<evidence type="ECO:0000313" key="1">
    <source>
        <dbReference type="EMBL" id="SOQ40516.1"/>
    </source>
</evidence>